<gene>
    <name evidence="1" type="ORF">KHLLAP_LOCUS6822</name>
</gene>
<keyword evidence="2" id="KW-1185">Reference proteome</keyword>
<reference evidence="1" key="1">
    <citation type="submission" date="2023-10" db="EMBL/GenBank/DDBJ databases">
        <authorList>
            <person name="Hackl T."/>
        </authorList>
    </citation>
    <scope>NUCLEOTIDE SEQUENCE</scope>
</reference>
<dbReference type="EMBL" id="CAUWAG010000008">
    <property type="protein sequence ID" value="CAJ2506354.1"/>
    <property type="molecule type" value="Genomic_DNA"/>
</dbReference>
<organism evidence="1 2">
    <name type="scientific">Anthostomella pinea</name>
    <dbReference type="NCBI Taxonomy" id="933095"/>
    <lineage>
        <taxon>Eukaryota</taxon>
        <taxon>Fungi</taxon>
        <taxon>Dikarya</taxon>
        <taxon>Ascomycota</taxon>
        <taxon>Pezizomycotina</taxon>
        <taxon>Sordariomycetes</taxon>
        <taxon>Xylariomycetidae</taxon>
        <taxon>Xylariales</taxon>
        <taxon>Xylariaceae</taxon>
        <taxon>Anthostomella</taxon>
    </lineage>
</organism>
<protein>
    <submittedName>
        <fullName evidence="1">Uu.00g004840.m01.CDS01</fullName>
    </submittedName>
</protein>
<dbReference type="Proteomes" id="UP001295740">
    <property type="component" value="Unassembled WGS sequence"/>
</dbReference>
<evidence type="ECO:0000313" key="1">
    <source>
        <dbReference type="EMBL" id="CAJ2506354.1"/>
    </source>
</evidence>
<comment type="caution">
    <text evidence="1">The sequence shown here is derived from an EMBL/GenBank/DDBJ whole genome shotgun (WGS) entry which is preliminary data.</text>
</comment>
<dbReference type="AlphaFoldDB" id="A0AAI8VJY4"/>
<evidence type="ECO:0000313" key="2">
    <source>
        <dbReference type="Proteomes" id="UP001295740"/>
    </source>
</evidence>
<proteinExistence type="predicted"/>
<sequence>MARYLASPSVGQMPEIDRLIRSGKFIPNHVLMQYRLDPFSSFYQLHNRRVKGEDRVSKWLNYQVLWERADKYPHRGLVVQGLECSSAGDLLDQLDQIGGAYSGLSVYVESPRDVAIKGFEQRARPDETVEVFQKAREGKDIGGVYVALQERGTVVKMVNDGLDVGEAIRLLGAELAKAPRWQDILTYSAQTLNPEV</sequence>
<accession>A0AAI8VJY4</accession>
<name>A0AAI8VJY4_9PEZI</name>